<dbReference type="GO" id="GO:0003677">
    <property type="term" value="F:DNA binding"/>
    <property type="evidence" value="ECO:0007669"/>
    <property type="project" value="UniProtKB-KW"/>
</dbReference>
<evidence type="ECO:0000256" key="3">
    <source>
        <dbReference type="ARBA" id="ARBA00023163"/>
    </source>
</evidence>
<dbReference type="EMBL" id="SSHH01000001">
    <property type="protein sequence ID" value="TIX52087.1"/>
    <property type="molecule type" value="Genomic_DNA"/>
</dbReference>
<proteinExistence type="predicted"/>
<accession>A0A4V4U907</accession>
<feature type="domain" description="HTH hxlR-type" evidence="4">
    <location>
        <begin position="1"/>
        <end position="99"/>
    </location>
</feature>
<dbReference type="Pfam" id="PF01638">
    <property type="entry name" value="HxlR"/>
    <property type="match status" value="1"/>
</dbReference>
<reference evidence="5 6" key="1">
    <citation type="submission" date="2019-04" db="EMBL/GenBank/DDBJ databases">
        <title>Altererythrobacter aquimixticola sp. nov., isolated from sediment of junction between the ocean and a freshwater spring.</title>
        <authorList>
            <person name="Yoon J.-H."/>
        </authorList>
    </citation>
    <scope>NUCLEOTIDE SEQUENCE [LARGE SCALE GENOMIC DNA]</scope>
    <source>
        <strain evidence="5 6">SSKS-13</strain>
    </source>
</reference>
<dbReference type="PANTHER" id="PTHR33204:SF29">
    <property type="entry name" value="TRANSCRIPTIONAL REGULATOR"/>
    <property type="match status" value="1"/>
</dbReference>
<protein>
    <submittedName>
        <fullName evidence="5">Transcriptional regulator</fullName>
    </submittedName>
</protein>
<evidence type="ECO:0000313" key="6">
    <source>
        <dbReference type="Proteomes" id="UP000309389"/>
    </source>
</evidence>
<name>A0A4V4U907_9SPHN</name>
<evidence type="ECO:0000256" key="2">
    <source>
        <dbReference type="ARBA" id="ARBA00023125"/>
    </source>
</evidence>
<evidence type="ECO:0000313" key="5">
    <source>
        <dbReference type="EMBL" id="TIX52087.1"/>
    </source>
</evidence>
<keyword evidence="6" id="KW-1185">Reference proteome</keyword>
<dbReference type="Gene3D" id="1.10.10.10">
    <property type="entry name" value="Winged helix-like DNA-binding domain superfamily/Winged helix DNA-binding domain"/>
    <property type="match status" value="1"/>
</dbReference>
<gene>
    <name evidence="5" type="ORF">E5222_01355</name>
</gene>
<evidence type="ECO:0000256" key="1">
    <source>
        <dbReference type="ARBA" id="ARBA00023015"/>
    </source>
</evidence>
<dbReference type="PANTHER" id="PTHR33204">
    <property type="entry name" value="TRANSCRIPTIONAL REGULATOR, MARR FAMILY"/>
    <property type="match status" value="1"/>
</dbReference>
<organism evidence="5 6">
    <name type="scientific">Alteraurantiacibacter aquimixticola</name>
    <dbReference type="NCBI Taxonomy" id="2489173"/>
    <lineage>
        <taxon>Bacteria</taxon>
        <taxon>Pseudomonadati</taxon>
        <taxon>Pseudomonadota</taxon>
        <taxon>Alphaproteobacteria</taxon>
        <taxon>Sphingomonadales</taxon>
        <taxon>Erythrobacteraceae</taxon>
        <taxon>Alteraurantiacibacter</taxon>
    </lineage>
</organism>
<dbReference type="OrthoDB" id="9800350at2"/>
<dbReference type="SUPFAM" id="SSF46785">
    <property type="entry name" value="Winged helix' DNA-binding domain"/>
    <property type="match status" value="1"/>
</dbReference>
<keyword evidence="1" id="KW-0805">Transcription regulation</keyword>
<dbReference type="Proteomes" id="UP000309389">
    <property type="component" value="Unassembled WGS sequence"/>
</dbReference>
<keyword evidence="3" id="KW-0804">Transcription</keyword>
<evidence type="ECO:0000259" key="4">
    <source>
        <dbReference type="PROSITE" id="PS51118"/>
    </source>
</evidence>
<comment type="caution">
    <text evidence="5">The sequence shown here is derived from an EMBL/GenBank/DDBJ whole genome shotgun (WGS) entry which is preliminary data.</text>
</comment>
<dbReference type="InterPro" id="IPR002577">
    <property type="entry name" value="HTH_HxlR"/>
</dbReference>
<dbReference type="InterPro" id="IPR036390">
    <property type="entry name" value="WH_DNA-bd_sf"/>
</dbReference>
<keyword evidence="2" id="KW-0238">DNA-binding</keyword>
<dbReference type="InterPro" id="IPR036388">
    <property type="entry name" value="WH-like_DNA-bd_sf"/>
</dbReference>
<dbReference type="PROSITE" id="PS51118">
    <property type="entry name" value="HTH_HXLR"/>
    <property type="match status" value="1"/>
</dbReference>
<sequence>MRFQRAIRAITGKWKIEIMCSLIMGPLRFGQLRRALPGITQHMLTEQLRALAADGIVIRIQFPEIPPRVEYELTRAGKDLIPLFAMIRDWALRYEAELGFAQDGEG</sequence>
<dbReference type="AlphaFoldDB" id="A0A4V4U907"/>